<evidence type="ECO:0000313" key="2">
    <source>
        <dbReference type="Proteomes" id="UP000315783"/>
    </source>
</evidence>
<dbReference type="AlphaFoldDB" id="A0A545UWF9"/>
<sequence>MALQAQWGIEKTADSVISISSGLFKAATSDNVSPLAVVACERFGNALAICPETCRKLEKTVVPTPPHAVLKFIRGTIGYSANDCATYLGSSQAGLQFLGFVTALGASMDTLQCTKVIHGMLEVSTADKSIVPTMMQMEDLIESLVPRCRLSSFGDELVGWHCLLSKLVHQYDEDLDKYMTSNRGAPSADSLKGVVDAFRELYRSGDNGAVRAVFTVSDLAPWLTTFTKWYLGSPPSIYLQDGTPILETIDSNVRIQILKPQDERYVNVPFKATIVYAIESPKDLVTLKSSKDWVGMVKVRTYFLWLLREFNLDRGSAFTAVRSAIGSAVKIATANLSFVSILDRRHQDLTDDTSFQHLKMQPMREPSHVLALIFGEGESSQSDGSPVSILQIREVREYLQNDVQKNEILGIPSKKKGHSSSKAEKFLWALAEITASVLALSLFHHPELLGVVTFRRHRWYKDAGLLIPNIFRVLETETRVLCDVQDLLKDAMIMVGHRQGRGVLDNRSVVMSSFGGQTVYFDFLENNVIEETGFMSLSWQPGVIWYDGEKYDIVHNTQRQATFRGSDTPRLPVTQPLNLLQGKRAKWSVEKEGRNGIRLSLSLNDRQEHLIASGQGISPEEAQLNSAFDTLATSLIIETCLHDKDSHVEESKAQGCGYWIPGNKLTEGVDIHIAAVDGSDNLRRYSYASIEGKGAVFRGEACLSCCIDLCRRAGLSFIIL</sequence>
<comment type="caution">
    <text evidence="1">The sequence shown here is derived from an EMBL/GenBank/DDBJ whole genome shotgun (WGS) entry which is preliminary data.</text>
</comment>
<accession>A0A545UWF9</accession>
<proteinExistence type="predicted"/>
<dbReference type="Proteomes" id="UP000315783">
    <property type="component" value="Unassembled WGS sequence"/>
</dbReference>
<dbReference type="EMBL" id="SPUK01000011">
    <property type="protein sequence ID" value="TQV93800.1"/>
    <property type="molecule type" value="Genomic_DNA"/>
</dbReference>
<gene>
    <name evidence="1" type="ORF">IF1G_07532</name>
</gene>
<evidence type="ECO:0000313" key="1">
    <source>
        <dbReference type="EMBL" id="TQV93800.1"/>
    </source>
</evidence>
<protein>
    <submittedName>
        <fullName evidence="1">Uncharacterized protein</fullName>
    </submittedName>
</protein>
<organism evidence="1 2">
    <name type="scientific">Cordyceps javanica</name>
    <dbReference type="NCBI Taxonomy" id="43265"/>
    <lineage>
        <taxon>Eukaryota</taxon>
        <taxon>Fungi</taxon>
        <taxon>Dikarya</taxon>
        <taxon>Ascomycota</taxon>
        <taxon>Pezizomycotina</taxon>
        <taxon>Sordariomycetes</taxon>
        <taxon>Hypocreomycetidae</taxon>
        <taxon>Hypocreales</taxon>
        <taxon>Cordycipitaceae</taxon>
        <taxon>Cordyceps</taxon>
    </lineage>
</organism>
<reference evidence="1 2" key="1">
    <citation type="journal article" date="2019" name="Appl. Microbiol. Biotechnol.">
        <title>Genome sequence of Isaria javanica and comparative genome analysis insights into family S53 peptidase evolution in fungal entomopathogens.</title>
        <authorList>
            <person name="Lin R."/>
            <person name="Zhang X."/>
            <person name="Xin B."/>
            <person name="Zou M."/>
            <person name="Gao Y."/>
            <person name="Qin F."/>
            <person name="Hu Q."/>
            <person name="Xie B."/>
            <person name="Cheng X."/>
        </authorList>
    </citation>
    <scope>NUCLEOTIDE SEQUENCE [LARGE SCALE GENOMIC DNA]</scope>
    <source>
        <strain evidence="1 2">IJ1G</strain>
    </source>
</reference>
<name>A0A545UWF9_9HYPO</name>
<dbReference type="OrthoDB" id="5311240at2759"/>
<keyword evidence="2" id="KW-1185">Reference proteome</keyword>